<dbReference type="EMBL" id="DWZJ01000105">
    <property type="protein sequence ID" value="HJB14310.1"/>
    <property type="molecule type" value="Genomic_DNA"/>
</dbReference>
<reference evidence="3" key="1">
    <citation type="journal article" date="2021" name="PeerJ">
        <title>Extensive microbial diversity within the chicken gut microbiome revealed by metagenomics and culture.</title>
        <authorList>
            <person name="Gilroy R."/>
            <person name="Ravi A."/>
            <person name="Getino M."/>
            <person name="Pursley I."/>
            <person name="Horton D.L."/>
            <person name="Alikhan N.F."/>
            <person name="Baker D."/>
            <person name="Gharbi K."/>
            <person name="Hall N."/>
            <person name="Watson M."/>
            <person name="Adriaenssens E.M."/>
            <person name="Foster-Nyarko E."/>
            <person name="Jarju S."/>
            <person name="Secka A."/>
            <person name="Antonio M."/>
            <person name="Oren A."/>
            <person name="Chaudhuri R.R."/>
            <person name="La Ragione R."/>
            <person name="Hildebrand F."/>
            <person name="Pallen M.J."/>
        </authorList>
    </citation>
    <scope>NUCLEOTIDE SEQUENCE</scope>
    <source>
        <strain evidence="3">ChiBcec18-1249</strain>
    </source>
</reference>
<accession>A0A9D2LKS6</accession>
<proteinExistence type="predicted"/>
<keyword evidence="1" id="KW-0812">Transmembrane</keyword>
<protein>
    <submittedName>
        <fullName evidence="3">DUF4830 domain-containing protein</fullName>
    </submittedName>
</protein>
<feature type="transmembrane region" description="Helical" evidence="1">
    <location>
        <begin position="12"/>
        <end position="32"/>
    </location>
</feature>
<keyword evidence="1" id="KW-0472">Membrane</keyword>
<dbReference type="Pfam" id="PF16112">
    <property type="entry name" value="DUF4830"/>
    <property type="match status" value="1"/>
</dbReference>
<organism evidence="3 4">
    <name type="scientific">Candidatus Oscillibacter excrementigallinarum</name>
    <dbReference type="NCBI Taxonomy" id="2838716"/>
    <lineage>
        <taxon>Bacteria</taxon>
        <taxon>Bacillati</taxon>
        <taxon>Bacillota</taxon>
        <taxon>Clostridia</taxon>
        <taxon>Eubacteriales</taxon>
        <taxon>Oscillospiraceae</taxon>
        <taxon>Oscillibacter</taxon>
    </lineage>
</organism>
<dbReference type="InterPro" id="IPR032257">
    <property type="entry name" value="DUF4830"/>
</dbReference>
<evidence type="ECO:0000259" key="2">
    <source>
        <dbReference type="Pfam" id="PF16112"/>
    </source>
</evidence>
<keyword evidence="1" id="KW-1133">Transmembrane helix</keyword>
<gene>
    <name evidence="3" type="ORF">H9787_11465</name>
</gene>
<dbReference type="Proteomes" id="UP000823824">
    <property type="component" value="Unassembled WGS sequence"/>
</dbReference>
<comment type="caution">
    <text evidence="3">The sequence shown here is derived from an EMBL/GenBank/DDBJ whole genome shotgun (WGS) entry which is preliminary data.</text>
</comment>
<evidence type="ECO:0000313" key="3">
    <source>
        <dbReference type="EMBL" id="HJB14310.1"/>
    </source>
</evidence>
<dbReference type="AlphaFoldDB" id="A0A9D2LKS6"/>
<evidence type="ECO:0000313" key="4">
    <source>
        <dbReference type="Proteomes" id="UP000823824"/>
    </source>
</evidence>
<sequence>MLIWTARVPKKMKAVIVVILAGILVAAVILLAGRSGPGDDAAEWQLSSNDDRIAYLESMGWQVEEEPVETLQFLLPETLEEPYLTYNELQDAQGFDLSVCCGKQVARYTYTVTNYPGRAEGVQANLYICEGQPVAGDILCAGADGFQDTLVYPAEGD</sequence>
<reference evidence="3" key="2">
    <citation type="submission" date="2021-04" db="EMBL/GenBank/DDBJ databases">
        <authorList>
            <person name="Gilroy R."/>
        </authorList>
    </citation>
    <scope>NUCLEOTIDE SEQUENCE</scope>
    <source>
        <strain evidence="3">ChiBcec18-1249</strain>
    </source>
</reference>
<feature type="domain" description="DUF4830" evidence="2">
    <location>
        <begin position="56"/>
        <end position="131"/>
    </location>
</feature>
<name>A0A9D2LKS6_9FIRM</name>
<evidence type="ECO:0000256" key="1">
    <source>
        <dbReference type="SAM" id="Phobius"/>
    </source>
</evidence>